<name>A0A5B0PTM8_PUCGR</name>
<keyword evidence="2" id="KW-1185">Reference proteome</keyword>
<dbReference type="OrthoDB" id="10529086at2759"/>
<evidence type="ECO:0000313" key="1">
    <source>
        <dbReference type="EMBL" id="KAA1103269.1"/>
    </source>
</evidence>
<accession>A0A5B0PTM8</accession>
<dbReference type="Proteomes" id="UP000324748">
    <property type="component" value="Unassembled WGS sequence"/>
</dbReference>
<dbReference type="AlphaFoldDB" id="A0A5B0PTM8"/>
<protein>
    <submittedName>
        <fullName evidence="1">Uncharacterized protein</fullName>
    </submittedName>
</protein>
<organism evidence="1 2">
    <name type="scientific">Puccinia graminis f. sp. tritici</name>
    <dbReference type="NCBI Taxonomy" id="56615"/>
    <lineage>
        <taxon>Eukaryota</taxon>
        <taxon>Fungi</taxon>
        <taxon>Dikarya</taxon>
        <taxon>Basidiomycota</taxon>
        <taxon>Pucciniomycotina</taxon>
        <taxon>Pucciniomycetes</taxon>
        <taxon>Pucciniales</taxon>
        <taxon>Pucciniaceae</taxon>
        <taxon>Puccinia</taxon>
    </lineage>
</organism>
<gene>
    <name evidence="1" type="ORF">PGT21_011872</name>
</gene>
<proteinExistence type="predicted"/>
<evidence type="ECO:0000313" key="2">
    <source>
        <dbReference type="Proteomes" id="UP000324748"/>
    </source>
</evidence>
<comment type="caution">
    <text evidence="1">The sequence shown here is derived from an EMBL/GenBank/DDBJ whole genome shotgun (WGS) entry which is preliminary data.</text>
</comment>
<dbReference type="EMBL" id="VSWC01000042">
    <property type="protein sequence ID" value="KAA1103269.1"/>
    <property type="molecule type" value="Genomic_DNA"/>
</dbReference>
<reference evidence="1 2" key="1">
    <citation type="submission" date="2019-05" db="EMBL/GenBank/DDBJ databases">
        <title>Emergence of the Ug99 lineage of the wheat stem rust pathogen through somatic hybridization.</title>
        <authorList>
            <person name="Li F."/>
            <person name="Upadhyaya N.M."/>
            <person name="Sperschneider J."/>
            <person name="Matny O."/>
            <person name="Nguyen-Phuc H."/>
            <person name="Mago R."/>
            <person name="Raley C."/>
            <person name="Miller M.E."/>
            <person name="Silverstein K.A.T."/>
            <person name="Henningsen E."/>
            <person name="Hirsch C.D."/>
            <person name="Visser B."/>
            <person name="Pretorius Z.A."/>
            <person name="Steffenson B.J."/>
            <person name="Schwessinger B."/>
            <person name="Dodds P.N."/>
            <person name="Figueroa M."/>
        </authorList>
    </citation>
    <scope>NUCLEOTIDE SEQUENCE [LARGE SCALE GENOMIC DNA]</scope>
    <source>
        <strain evidence="1">21-0</strain>
    </source>
</reference>
<sequence length="91" mass="9583">MPAMFVTSIAPAATATVFSILPKHSCKRSGASTCDARPQCAGDPFVSSPTSAANSFVTPQRYSHSVHRTLCRPAAHPNPQPFSTPSPIVCK</sequence>